<sequence length="263" mass="31207">MRLIKEHSLQKLEYLKKYIKGYLTATKRLQAKYYIDAFAGTGKCLLHNTKQQVDGSSLIALKTEGFFNKYILIEKNENNFKILKECIKNEILEDKLSLIEFYNENCNEFLKKYNYNPSPYVGYFVLLDPAGPELEWETINVLSKLKKIDLLILYPYDMSLVRLVTKYPWKLDKFYGGNEWLDIYKKRRNAANARNNLLKFYIHNLEGLGFESKFIDCRPIRRKLREGKLLYYLIFVTHNPVAKKIISYIFDKELDGQETLKFN</sequence>
<proteinExistence type="predicted"/>
<organism evidence="1 2">
    <name type="scientific">Candidatus Portnoybacteria bacterium RBG_13_40_8</name>
    <dbReference type="NCBI Taxonomy" id="1801990"/>
    <lineage>
        <taxon>Bacteria</taxon>
        <taxon>Candidatus Portnoyibacteriota</taxon>
    </lineage>
</organism>
<accession>A0A1G2F2F1</accession>
<evidence type="ECO:0000313" key="2">
    <source>
        <dbReference type="Proteomes" id="UP000177810"/>
    </source>
</evidence>
<dbReference type="NCBIfam" id="TIGR04474">
    <property type="entry name" value="tcm_partner"/>
    <property type="match status" value="1"/>
</dbReference>
<gene>
    <name evidence="1" type="ORF">A2V69_02850</name>
</gene>
<comment type="caution">
    <text evidence="1">The sequence shown here is derived from an EMBL/GenBank/DDBJ whole genome shotgun (WGS) entry which is preliminary data.</text>
</comment>
<dbReference type="InterPro" id="IPR031009">
    <property type="entry name" value="Tcm_partner"/>
</dbReference>
<dbReference type="EMBL" id="MHMT01000022">
    <property type="protein sequence ID" value="OGZ32254.1"/>
    <property type="molecule type" value="Genomic_DNA"/>
</dbReference>
<name>A0A1G2F2F1_9BACT</name>
<dbReference type="AlphaFoldDB" id="A0A1G2F2F1"/>
<reference evidence="1 2" key="1">
    <citation type="journal article" date="2016" name="Nat. Commun.">
        <title>Thousands of microbial genomes shed light on interconnected biogeochemical processes in an aquifer system.</title>
        <authorList>
            <person name="Anantharaman K."/>
            <person name="Brown C.T."/>
            <person name="Hug L.A."/>
            <person name="Sharon I."/>
            <person name="Castelle C.J."/>
            <person name="Probst A.J."/>
            <person name="Thomas B.C."/>
            <person name="Singh A."/>
            <person name="Wilkins M.J."/>
            <person name="Karaoz U."/>
            <person name="Brodie E.L."/>
            <person name="Williams K.H."/>
            <person name="Hubbard S.S."/>
            <person name="Banfield J.F."/>
        </authorList>
    </citation>
    <scope>NUCLEOTIDE SEQUENCE [LARGE SCALE GENOMIC DNA]</scope>
</reference>
<protein>
    <recommendedName>
        <fullName evidence="3">Three-Cys-motif partner protein TcmP</fullName>
    </recommendedName>
</protein>
<evidence type="ECO:0000313" key="1">
    <source>
        <dbReference type="EMBL" id="OGZ32254.1"/>
    </source>
</evidence>
<evidence type="ECO:0008006" key="3">
    <source>
        <dbReference type="Google" id="ProtNLM"/>
    </source>
</evidence>
<dbReference type="STRING" id="1801990.A2V69_02850"/>
<dbReference type="Proteomes" id="UP000177810">
    <property type="component" value="Unassembled WGS sequence"/>
</dbReference>